<reference evidence="1 2" key="1">
    <citation type="submission" date="2023-05" db="EMBL/GenBank/DDBJ databases">
        <authorList>
            <person name="Zhang X."/>
        </authorList>
    </citation>
    <scope>NUCLEOTIDE SEQUENCE [LARGE SCALE GENOMIC DNA]</scope>
    <source>
        <strain evidence="1 2">DM2B3-1</strain>
    </source>
</reference>
<organism evidence="1 2">
    <name type="scientific">Xanthocytophaga flava</name>
    <dbReference type="NCBI Taxonomy" id="3048013"/>
    <lineage>
        <taxon>Bacteria</taxon>
        <taxon>Pseudomonadati</taxon>
        <taxon>Bacteroidota</taxon>
        <taxon>Cytophagia</taxon>
        <taxon>Cytophagales</taxon>
        <taxon>Rhodocytophagaceae</taxon>
        <taxon>Xanthocytophaga</taxon>
    </lineage>
</organism>
<dbReference type="EMBL" id="JASJOT010000012">
    <property type="protein sequence ID" value="MDJ1495034.1"/>
    <property type="molecule type" value="Genomic_DNA"/>
</dbReference>
<keyword evidence="2" id="KW-1185">Reference proteome</keyword>
<gene>
    <name evidence="1" type="ORF">QNI19_18995</name>
</gene>
<evidence type="ECO:0000313" key="1">
    <source>
        <dbReference type="EMBL" id="MDJ1495034.1"/>
    </source>
</evidence>
<protein>
    <submittedName>
        <fullName evidence="1">Uncharacterized protein</fullName>
    </submittedName>
</protein>
<comment type="caution">
    <text evidence="1">The sequence shown here is derived from an EMBL/GenBank/DDBJ whole genome shotgun (WGS) entry which is preliminary data.</text>
</comment>
<dbReference type="Proteomes" id="UP001228581">
    <property type="component" value="Unassembled WGS sequence"/>
</dbReference>
<sequence length="118" mass="14212">MKNPLYQSFYHHLNIIRLRPTNVLGEKSICLLNTYLSGYETYAMIHNIDPIYPESPSFAEFDRFVKKRYNSEYSTLNWAYILYYHFNEDDEMAFDECFRLLDEFKAQETDLQFTTSSE</sequence>
<proteinExistence type="predicted"/>
<evidence type="ECO:0000313" key="2">
    <source>
        <dbReference type="Proteomes" id="UP001228581"/>
    </source>
</evidence>
<name>A0ABT7CMQ8_9BACT</name>
<accession>A0ABT7CMQ8</accession>
<dbReference type="RefSeq" id="WP_313998725.1">
    <property type="nucleotide sequence ID" value="NZ_JASJOT010000012.1"/>
</dbReference>